<dbReference type="InterPro" id="IPR038695">
    <property type="entry name" value="Saro_0823-like_sf"/>
</dbReference>
<dbReference type="InterPro" id="IPR003795">
    <property type="entry name" value="DUF192"/>
</dbReference>
<dbReference type="SUPFAM" id="SSF52374">
    <property type="entry name" value="Nucleotidylyl transferase"/>
    <property type="match status" value="1"/>
</dbReference>
<evidence type="ECO:0000256" key="1">
    <source>
        <dbReference type="SAM" id="MobiDB-lite"/>
    </source>
</evidence>
<feature type="compositionally biased region" description="Basic and acidic residues" evidence="1">
    <location>
        <begin position="878"/>
        <end position="891"/>
    </location>
</feature>
<dbReference type="PANTHER" id="PTHR37953:SF1">
    <property type="entry name" value="UPF0127 PROTEIN MJ1496"/>
    <property type="match status" value="1"/>
</dbReference>
<feature type="region of interest" description="Disordered" evidence="1">
    <location>
        <begin position="581"/>
        <end position="621"/>
    </location>
</feature>
<feature type="region of interest" description="Disordered" evidence="1">
    <location>
        <begin position="859"/>
        <end position="891"/>
    </location>
</feature>
<organism evidence="2">
    <name type="scientific">uncultured virus</name>
    <dbReference type="NCBI Taxonomy" id="340016"/>
    <lineage>
        <taxon>Viruses</taxon>
        <taxon>environmental samples</taxon>
    </lineage>
</organism>
<evidence type="ECO:0008006" key="3">
    <source>
        <dbReference type="Google" id="ProtNLM"/>
    </source>
</evidence>
<name>A0A218MMM0_9VIRU</name>
<dbReference type="Pfam" id="PF02643">
    <property type="entry name" value="DUF192"/>
    <property type="match status" value="1"/>
</dbReference>
<reference evidence="2" key="1">
    <citation type="submission" date="2016-10" db="EMBL/GenBank/DDBJ databases">
        <authorList>
            <person name="Varghese N."/>
        </authorList>
    </citation>
    <scope>NUCLEOTIDE SEQUENCE</scope>
</reference>
<dbReference type="PANTHER" id="PTHR37953">
    <property type="entry name" value="UPF0127 PROTEIN MJ1496"/>
    <property type="match status" value="1"/>
</dbReference>
<proteinExistence type="predicted"/>
<feature type="region of interest" description="Disordered" evidence="1">
    <location>
        <begin position="1411"/>
        <end position="1443"/>
    </location>
</feature>
<sequence length="1894" mass="211270">MEKIALLPGGFKPPHAGHYNMAKWLAANTDADSIVIKIGSKERDGITRDISLKLWDLYRKTDEDANKLVIVPSEQNSPVRDVYDFIEQEAPEGSTVYLGMGEKDIEDQRFKNIGKFAEPKNIEFKTVLVPPQAGGVSGTEMRGFIKDNDKENFQKYLPDHLNSKQKDEAWNIVTSIEEDYYSPDEHYRDFAKSSEYKAGLPDGHKEDIPSNKHLRMRRHSKPLTYENKLNEQNVGCSGGPGQHVISSWPPEISNIGGTDYITSGDLNSNPIIAVGPGGENFLDIFQGCSETAHISNGNYAFYWSSINGLTQLIEDNPEISNIPLKCIFYSNVQNCGNNGCCGPSGGLLRNLMREDLNSTIANTTPQELLNTMQSCETMQAFGGGNDNWASNYSPELWEQYEIYQQVGATEYYTVIDNATYNGPGSLNPARVCLIENFNVTPDTLQQPPQAYAIGGNSFHGCITCNPCEEYPNTSLQYFVGPPYEGPIYNNGPCSGLSVEGCTDVNAPNYNPEAFIDDGSCIDPCESFYNFSWPATLPDGNTFDNEEIFCTRCLYEYVATQELHNQGLLPSCDCCEVGMAGTPPTEPEPESEPTFPEKPLDKKPKPIDKPKKEPINKQPLNEQDVGADFEVLSSYDNILYLVSMFSCSDSNPSNPDSIPYTCNSWNINNWNYAGLLFPHGNAAWPPESIPDIPCAFLVAQDGTPITQENYSNYIPYDPAVAPRVGLYQGEIIKWYSNGFGTLSGVGCNPDTAPTITLANGAGIAYNPNVEFSCGYCPNNEYGCTNINSPNYNSDANVDDGSCIDPCEPFYDFSWPATLPDGNIFDNEEIFCTRCLYEYVATQELHNQGLLPSCDCCEEGMSTTPPTEPESDSEPTFPEKPLDKKPKPIDKPIKKEPIKKQPLKEQQGKILRVYDFDDTLAVTKGANIKIKHADGSMDTLDPAEFAVYDAQEGDKFDFTEFDRVIKDAEPIQNIVSMLRKDLETTAKVTILTARLIAYPVRRYLKSLDLDAYVVAVGSSDPNDKAKWIENHIEKGYTDILFIDDSEKNRNAVANLKDKYPDIKLDVKDPDNIKEMMMGTMNNQEKAKHAKNLKRLKKYTSKQGNQYAPVPDFIKGTLTRKLHEVQAGTGEIYVYESSALVNDTPISLETMYTPEEQMKGMMGRDSLKGGMLFPYEDIQKRDFHMEGCKIPLDIIFILKGKINNIHHNCPPCESNCPKYSGMADNVLELPGGFCEKNNINMGDDINLNIAPHNPKPTLEGDTYEKMAAKGKKKGNLKQGTVRKRLKIKAGDKIPLSRINKAISRIKKMKNPSKKNKKFLKALNLAKTLKTTTNVKEQKYGLKPLHKYITACSCKDLDKFGNCPRGFFPYFINGTIDGNTPKIGDTFIYPNGDKVKVHKIQKGYPTTVHDVKSTNCGIGPINETDPKKGTGKKPKGSSRRLYTDENPKDTVKVKFSTRQDIVDTLSKKSFKSKPHKRQSQIINLIHQRVRAALSRTKDPQKKKRLKSAFEYIKKRKEVSKRKTQRMKKENVFTKEWWKDTLNEILLKEGGAAGHMAHPFNLPNVNSGKDLKDIFNRAANSLQNNPGSVKIDGVNSSIRLIDLDGEKQFVMDRGSKKELDVKGITKDDLLSRFGDGHGMVKIGGEVLDMFNKALPSIKGDLEKLGAYDDPNILFNMEYVSGKTNVQDYGSNFIAIHGLNKIETKEVQGKRKMLTKRVSSEISYDKSALQSLLDNLSPIAKEQGFEVYGSVPTEMSKKPNFSSALSKTYEIISNEGKETKSLDQLLNELSVIPEEDFIFMNVENSQKKVGAVSKQVYLAILQGGNIDELFENEEDKKKAIDGFTTYLATEKLGDEVLKVLNSPMGSVENHEGVVIRDETIASVPFKITGKFILGGLVSDF</sequence>
<feature type="compositionally biased region" description="Basic and acidic residues" evidence="1">
    <location>
        <begin position="597"/>
        <end position="614"/>
    </location>
</feature>
<dbReference type="InterPro" id="IPR014729">
    <property type="entry name" value="Rossmann-like_a/b/a_fold"/>
</dbReference>
<evidence type="ECO:0000313" key="2">
    <source>
        <dbReference type="EMBL" id="ASF00546.1"/>
    </source>
</evidence>
<reference evidence="2" key="2">
    <citation type="journal article" date="2017" name="Nat. Commun.">
        <title>Single-virus genomics reveals hidden cosmopolitan and abundant viruses.</title>
        <authorList>
            <person name="Martinez-Hernandez F."/>
            <person name="Fornas O."/>
            <person name="Lluesma Gomez M."/>
            <person name="Bolduc B."/>
            <person name="de la Cruz Pena M.J."/>
            <person name="Martinez J.M."/>
            <person name="Anton J."/>
            <person name="Gasol J.M."/>
            <person name="Rosselli R."/>
            <person name="Rodriguez-Valera F."/>
            <person name="Sullivan M.B."/>
            <person name="Acinas S.G."/>
            <person name="Martinez-Garcia M."/>
        </authorList>
    </citation>
    <scope>NUCLEOTIDE SEQUENCE</scope>
</reference>
<dbReference type="Gene3D" id="2.60.120.1140">
    <property type="entry name" value="Protein of unknown function DUF192"/>
    <property type="match status" value="1"/>
</dbReference>
<protein>
    <recommendedName>
        <fullName evidence="3">Cytidyltransferase-like domain-containing protein</fullName>
    </recommendedName>
</protein>
<dbReference type="Gene3D" id="3.40.50.620">
    <property type="entry name" value="HUPs"/>
    <property type="match status" value="1"/>
</dbReference>
<feature type="compositionally biased region" description="Basic residues" evidence="1">
    <location>
        <begin position="1425"/>
        <end position="1434"/>
    </location>
</feature>
<dbReference type="EMBL" id="KY052842">
    <property type="protein sequence ID" value="ASF00546.1"/>
    <property type="molecule type" value="Genomic_DNA"/>
</dbReference>
<accession>A0A218MMM0</accession>